<organism evidence="4 6">
    <name type="scientific">Legionella steigerwaltii</name>
    <dbReference type="NCBI Taxonomy" id="460"/>
    <lineage>
        <taxon>Bacteria</taxon>
        <taxon>Pseudomonadati</taxon>
        <taxon>Pseudomonadota</taxon>
        <taxon>Gammaproteobacteria</taxon>
        <taxon>Legionellales</taxon>
        <taxon>Legionellaceae</taxon>
        <taxon>Legionella</taxon>
    </lineage>
</organism>
<dbReference type="PROSITE" id="PS51257">
    <property type="entry name" value="PROKAR_LIPOPROTEIN"/>
    <property type="match status" value="1"/>
</dbReference>
<proteinExistence type="predicted"/>
<reference evidence="4 6" key="2">
    <citation type="submission" date="2018-06" db="EMBL/GenBank/DDBJ databases">
        <authorList>
            <consortium name="Pathogen Informatics"/>
            <person name="Doyle S."/>
        </authorList>
    </citation>
    <scope>NUCLEOTIDE SEQUENCE [LARGE SCALE GENOMIC DNA]</scope>
    <source>
        <strain evidence="4 6">NCTC11991</strain>
    </source>
</reference>
<keyword evidence="5" id="KW-1185">Reference proteome</keyword>
<dbReference type="EMBL" id="LNYZ01000032">
    <property type="protein sequence ID" value="KTD71521.1"/>
    <property type="molecule type" value="Genomic_DNA"/>
</dbReference>
<evidence type="ECO:0000313" key="6">
    <source>
        <dbReference type="Proteomes" id="UP000255110"/>
    </source>
</evidence>
<sequence>MHLKEYKGSFVRYIIRGIITSLLIIMIPLSIVSCKNNRNGPTSSHIPGGGECSTGTTSCNDSCVNLQTDNKNCGSCGNVCSTGSSCSSGQCVPQCISPLTFCNNICVNTQTDNSSCGSCGNACPRGTSCNMGRCVGTGLKLQK</sequence>
<dbReference type="STRING" id="460.Lstg_2930"/>
<evidence type="ECO:0000313" key="5">
    <source>
        <dbReference type="Proteomes" id="UP000054820"/>
    </source>
</evidence>
<gene>
    <name evidence="3" type="ORF">Lstg_2930</name>
    <name evidence="4" type="ORF">NCTC11991_02157</name>
</gene>
<evidence type="ECO:0000256" key="2">
    <source>
        <dbReference type="SAM" id="Phobius"/>
    </source>
</evidence>
<dbReference type="PANTHER" id="PTHR33227">
    <property type="entry name" value="STIGMA-SPECIFIC STIG1-LIKE PROTEIN 3"/>
    <property type="match status" value="1"/>
</dbReference>
<accession>A0A378LCU4</accession>
<dbReference type="PANTHER" id="PTHR33227:SF48">
    <property type="entry name" value="STIGMA-SPECIFIC STIG1-LIKE PROTEIN 4"/>
    <property type="match status" value="1"/>
</dbReference>
<dbReference type="Proteomes" id="UP000054820">
    <property type="component" value="Unassembled WGS sequence"/>
</dbReference>
<dbReference type="Pfam" id="PF04885">
    <property type="entry name" value="Stig1"/>
    <property type="match status" value="1"/>
</dbReference>
<keyword evidence="2" id="KW-1133">Transmembrane helix</keyword>
<keyword evidence="1" id="KW-0732">Signal</keyword>
<keyword evidence="2" id="KW-0472">Membrane</keyword>
<evidence type="ECO:0000256" key="1">
    <source>
        <dbReference type="ARBA" id="ARBA00022729"/>
    </source>
</evidence>
<dbReference type="InterPro" id="IPR006969">
    <property type="entry name" value="Stig-like"/>
</dbReference>
<name>A0A378LCU4_9GAMM</name>
<reference evidence="3 5" key="1">
    <citation type="submission" date="2015-11" db="EMBL/GenBank/DDBJ databases">
        <title>Genomic analysis of 38 Legionella species identifies large and diverse effector repertoires.</title>
        <authorList>
            <person name="Burstein D."/>
            <person name="Amaro F."/>
            <person name="Zusman T."/>
            <person name="Lifshitz Z."/>
            <person name="Cohen O."/>
            <person name="Gilbert J.A."/>
            <person name="Pupko T."/>
            <person name="Shuman H.A."/>
            <person name="Segal G."/>
        </authorList>
    </citation>
    <scope>NUCLEOTIDE SEQUENCE [LARGE SCALE GENOMIC DNA]</scope>
    <source>
        <strain evidence="3 5">SC-18-C9</strain>
    </source>
</reference>
<evidence type="ECO:0000313" key="3">
    <source>
        <dbReference type="EMBL" id="KTD71521.1"/>
    </source>
</evidence>
<dbReference type="AlphaFoldDB" id="A0A378LCU4"/>
<protein>
    <submittedName>
        <fullName evidence="4">Stigma-specific protein, Stig1</fullName>
    </submittedName>
</protein>
<dbReference type="EMBL" id="UGOY01000001">
    <property type="protein sequence ID" value="STY23549.1"/>
    <property type="molecule type" value="Genomic_DNA"/>
</dbReference>
<keyword evidence="2" id="KW-0812">Transmembrane</keyword>
<feature type="transmembrane region" description="Helical" evidence="2">
    <location>
        <begin position="13"/>
        <end position="32"/>
    </location>
</feature>
<dbReference type="OrthoDB" id="5514547at2"/>
<dbReference type="Proteomes" id="UP000255110">
    <property type="component" value="Unassembled WGS sequence"/>
</dbReference>
<evidence type="ECO:0000313" key="4">
    <source>
        <dbReference type="EMBL" id="STY23549.1"/>
    </source>
</evidence>